<dbReference type="AlphaFoldDB" id="A0A0C4WNZ6"/>
<evidence type="ECO:0000313" key="3">
    <source>
        <dbReference type="Proteomes" id="UP000068210"/>
    </source>
</evidence>
<evidence type="ECO:0000256" key="1">
    <source>
        <dbReference type="SAM" id="Phobius"/>
    </source>
</evidence>
<keyword evidence="1" id="KW-0812">Transmembrane</keyword>
<dbReference type="RefSeq" id="WP_039805548.1">
    <property type="nucleotide sequence ID" value="NZ_CP010415.1"/>
</dbReference>
<dbReference type="PIRSF" id="PIRSF004923">
    <property type="entry name" value="RseC"/>
    <property type="match status" value="1"/>
</dbReference>
<name>A0A0C4WNZ6_9GAMM</name>
<dbReference type="EMBL" id="CP010415">
    <property type="protein sequence ID" value="AJE22314.1"/>
    <property type="molecule type" value="Genomic_DNA"/>
</dbReference>
<keyword evidence="1" id="KW-1133">Transmembrane helix</keyword>
<dbReference type="Pfam" id="PF04246">
    <property type="entry name" value="RseC_MucC"/>
    <property type="match status" value="1"/>
</dbReference>
<keyword evidence="3" id="KW-1185">Reference proteome</keyword>
<feature type="transmembrane region" description="Helical" evidence="1">
    <location>
        <begin position="80"/>
        <end position="100"/>
    </location>
</feature>
<dbReference type="PROSITE" id="PS51257">
    <property type="entry name" value="PROKAR_LIPOPROTEIN"/>
    <property type="match status" value="1"/>
</dbReference>
<proteinExistence type="predicted"/>
<dbReference type="PANTHER" id="PTHR35867:SF1">
    <property type="entry name" value="PROTEIN RSEC"/>
    <property type="match status" value="1"/>
</dbReference>
<sequence length="156" mass="16743">MIEEQGRVVAIEHGAVWIEVLGKTACSGCTASVGCGQGLLEGLGAGRQCKRIRALSVMPLKIGDSVVVGIREDFLLRSTLAVYLLPLLGLFISAIVTQWFGFGEPLVIFAAFLGFASVWAVVRSASRRQMRDPALQPVVLRALPGVPDAYARRTAF</sequence>
<gene>
    <name evidence="2" type="primary">mucC</name>
    <name evidence="2" type="ORF">Achr_28990</name>
</gene>
<organism evidence="2 3">
    <name type="scientific">Azotobacter chroococcum NCIMB 8003</name>
    <dbReference type="NCBI Taxonomy" id="1328314"/>
    <lineage>
        <taxon>Bacteria</taxon>
        <taxon>Pseudomonadati</taxon>
        <taxon>Pseudomonadota</taxon>
        <taxon>Gammaproteobacteria</taxon>
        <taxon>Pseudomonadales</taxon>
        <taxon>Pseudomonadaceae</taxon>
        <taxon>Azotobacter</taxon>
    </lineage>
</organism>
<dbReference type="KEGG" id="acx:Achr_28990"/>
<evidence type="ECO:0000313" key="2">
    <source>
        <dbReference type="EMBL" id="AJE22314.1"/>
    </source>
</evidence>
<protein>
    <submittedName>
        <fullName evidence="2">Positive regulator for alginate biosynthesis MucC</fullName>
    </submittedName>
</protein>
<reference evidence="2 3" key="1">
    <citation type="journal article" date="2015" name="PLoS ONE">
        <title>Azotobacter Genomes: The Genome of Azotobacter chroococcum NCIMB 8003 (ATCC 4412).</title>
        <authorList>
            <person name="Robson R.L."/>
            <person name="Jones R."/>
            <person name="Robson R.M."/>
            <person name="Schwartz A."/>
            <person name="Richardson T.H."/>
        </authorList>
    </citation>
    <scope>NUCLEOTIDE SEQUENCE [LARGE SCALE GENOMIC DNA]</scope>
    <source>
        <strain evidence="2 3">NCIMB 8003</strain>
    </source>
</reference>
<feature type="transmembrane region" description="Helical" evidence="1">
    <location>
        <begin position="106"/>
        <end position="122"/>
    </location>
</feature>
<dbReference type="HOGENOM" id="CLU_124911_0_2_6"/>
<dbReference type="PANTHER" id="PTHR35867">
    <property type="entry name" value="PROTEIN RSEC"/>
    <property type="match status" value="1"/>
</dbReference>
<dbReference type="Proteomes" id="UP000068210">
    <property type="component" value="Chromosome"/>
</dbReference>
<keyword evidence="1" id="KW-0472">Membrane</keyword>
<dbReference type="InterPro" id="IPR026268">
    <property type="entry name" value="RseC"/>
</dbReference>
<dbReference type="InterPro" id="IPR007359">
    <property type="entry name" value="SigmaE_reg_RseC_MucC"/>
</dbReference>
<dbReference type="STRING" id="1328314.Achr_28990"/>
<accession>A0A0C4WNZ6</accession>